<dbReference type="Gene3D" id="1.10.443.10">
    <property type="entry name" value="Intergrase catalytic core"/>
    <property type="match status" value="1"/>
</dbReference>
<dbReference type="InterPro" id="IPR002104">
    <property type="entry name" value="Integrase_catalytic"/>
</dbReference>
<evidence type="ECO:0000256" key="9">
    <source>
        <dbReference type="PROSITE-ProRule" id="PRU01248"/>
    </source>
</evidence>
<dbReference type="GO" id="GO:0051301">
    <property type="term" value="P:cell division"/>
    <property type="evidence" value="ECO:0007669"/>
    <property type="project" value="UniProtKB-KW"/>
</dbReference>
<dbReference type="PROSITE" id="PS51898">
    <property type="entry name" value="TYR_RECOMBINASE"/>
    <property type="match status" value="1"/>
</dbReference>
<reference evidence="12 13" key="1">
    <citation type="journal article" date="2015" name="Nature">
        <title>rRNA introns, odd ribosomes, and small enigmatic genomes across a large radiation of phyla.</title>
        <authorList>
            <person name="Brown C.T."/>
            <person name="Hug L.A."/>
            <person name="Thomas B.C."/>
            <person name="Sharon I."/>
            <person name="Castelle C.J."/>
            <person name="Singh A."/>
            <person name="Wilkins M.J."/>
            <person name="Williams K.H."/>
            <person name="Banfield J.F."/>
        </authorList>
    </citation>
    <scope>NUCLEOTIDE SEQUENCE [LARGE SCALE GENOMIC DNA]</scope>
</reference>
<evidence type="ECO:0000256" key="8">
    <source>
        <dbReference type="ARBA" id="ARBA00023306"/>
    </source>
</evidence>
<evidence type="ECO:0000259" key="10">
    <source>
        <dbReference type="PROSITE" id="PS51898"/>
    </source>
</evidence>
<dbReference type="InterPro" id="IPR011010">
    <property type="entry name" value="DNA_brk_join_enz"/>
</dbReference>
<keyword evidence="7" id="KW-0233">DNA recombination</keyword>
<sequence>MDINEAILRFLEYCELDRNLSLKTVKMYGYYLNFFKEWLVKSRKPKVESPKSEGSNTYTEAGIKVEEITDETVRNFRLFISHDYKNPYKGVLKRQTQNYFLVALRSFLRYLIRQKMAVLSPEMIELGKNRDRNIKFIAEDELKKLFSAVPLKDKSGLRDRAILEVLFSTGLRVSELTGLNRESINIENGEFGVIGKGGKARVVFLSKSAKEWLSKYLKFRDDPYQPLFIRYAGPKPKGGLTNENLRLSPRSVERMIDKYRKISGLLFRIGPHVLRHSFATDLLNHGADLRSVQEMLGHKNIATTQIYTHVTNFRLREVHEKYHSGNK</sequence>
<evidence type="ECO:0000256" key="1">
    <source>
        <dbReference type="ARBA" id="ARBA00004496"/>
    </source>
</evidence>
<gene>
    <name evidence="12" type="ORF">UR63_C0031G0005</name>
</gene>
<accession>A0A0G0BAZ7</accession>
<dbReference type="GO" id="GO:0015074">
    <property type="term" value="P:DNA integration"/>
    <property type="evidence" value="ECO:0007669"/>
    <property type="project" value="UniProtKB-KW"/>
</dbReference>
<evidence type="ECO:0000259" key="11">
    <source>
        <dbReference type="PROSITE" id="PS51900"/>
    </source>
</evidence>
<evidence type="ECO:0000313" key="13">
    <source>
        <dbReference type="Proteomes" id="UP000034127"/>
    </source>
</evidence>
<dbReference type="GO" id="GO:0007059">
    <property type="term" value="P:chromosome segregation"/>
    <property type="evidence" value="ECO:0007669"/>
    <property type="project" value="UniProtKB-KW"/>
</dbReference>
<feature type="domain" description="Tyr recombinase" evidence="10">
    <location>
        <begin position="132"/>
        <end position="320"/>
    </location>
</feature>
<dbReference type="Gene3D" id="1.10.150.130">
    <property type="match status" value="1"/>
</dbReference>
<keyword evidence="6 9" id="KW-0238">DNA-binding</keyword>
<evidence type="ECO:0000256" key="2">
    <source>
        <dbReference type="ARBA" id="ARBA00022490"/>
    </source>
</evidence>
<dbReference type="SUPFAM" id="SSF56349">
    <property type="entry name" value="DNA breaking-rejoining enzymes"/>
    <property type="match status" value="1"/>
</dbReference>
<dbReference type="Pfam" id="PF00589">
    <property type="entry name" value="Phage_integrase"/>
    <property type="match status" value="1"/>
</dbReference>
<dbReference type="AlphaFoldDB" id="A0A0G0BAZ7"/>
<dbReference type="PANTHER" id="PTHR30349:SF77">
    <property type="entry name" value="TYROSINE RECOMBINASE XERC"/>
    <property type="match status" value="1"/>
</dbReference>
<dbReference type="InterPro" id="IPR013762">
    <property type="entry name" value="Integrase-like_cat_sf"/>
</dbReference>
<dbReference type="GO" id="GO:0005737">
    <property type="term" value="C:cytoplasm"/>
    <property type="evidence" value="ECO:0007669"/>
    <property type="project" value="UniProtKB-SubCell"/>
</dbReference>
<evidence type="ECO:0000256" key="6">
    <source>
        <dbReference type="ARBA" id="ARBA00023125"/>
    </source>
</evidence>
<keyword evidence="8" id="KW-0131">Cell cycle</keyword>
<comment type="caution">
    <text evidence="12">The sequence shown here is derived from an EMBL/GenBank/DDBJ whole genome shotgun (WGS) entry which is preliminary data.</text>
</comment>
<feature type="domain" description="Core-binding (CB)" evidence="11">
    <location>
        <begin position="1"/>
        <end position="112"/>
    </location>
</feature>
<keyword evidence="2" id="KW-0963">Cytoplasm</keyword>
<dbReference type="GO" id="GO:0003677">
    <property type="term" value="F:DNA binding"/>
    <property type="evidence" value="ECO:0007669"/>
    <property type="project" value="UniProtKB-UniRule"/>
</dbReference>
<dbReference type="EMBL" id="LBPX01000031">
    <property type="protein sequence ID" value="KKP66519.1"/>
    <property type="molecule type" value="Genomic_DNA"/>
</dbReference>
<keyword evidence="5" id="KW-0229">DNA integration</keyword>
<proteinExistence type="predicted"/>
<dbReference type="InterPro" id="IPR044068">
    <property type="entry name" value="CB"/>
</dbReference>
<name>A0A0G0BAZ7_9BACT</name>
<dbReference type="PANTHER" id="PTHR30349">
    <property type="entry name" value="PHAGE INTEGRASE-RELATED"/>
    <property type="match status" value="1"/>
</dbReference>
<dbReference type="InterPro" id="IPR050090">
    <property type="entry name" value="Tyrosine_recombinase_XerCD"/>
</dbReference>
<evidence type="ECO:0000256" key="7">
    <source>
        <dbReference type="ARBA" id="ARBA00023172"/>
    </source>
</evidence>
<evidence type="ECO:0000256" key="4">
    <source>
        <dbReference type="ARBA" id="ARBA00022829"/>
    </source>
</evidence>
<dbReference type="GO" id="GO:0006310">
    <property type="term" value="P:DNA recombination"/>
    <property type="evidence" value="ECO:0007669"/>
    <property type="project" value="UniProtKB-KW"/>
</dbReference>
<evidence type="ECO:0000256" key="5">
    <source>
        <dbReference type="ARBA" id="ARBA00022908"/>
    </source>
</evidence>
<dbReference type="InterPro" id="IPR010998">
    <property type="entry name" value="Integrase_recombinase_N"/>
</dbReference>
<comment type="subcellular location">
    <subcellularLocation>
        <location evidence="1">Cytoplasm</location>
    </subcellularLocation>
</comment>
<keyword evidence="4" id="KW-0159">Chromosome partition</keyword>
<dbReference type="PROSITE" id="PS51900">
    <property type="entry name" value="CB"/>
    <property type="match status" value="1"/>
</dbReference>
<protein>
    <submittedName>
        <fullName evidence="12">Tyrosine recombinase XerC</fullName>
    </submittedName>
</protein>
<dbReference type="CDD" id="cd00798">
    <property type="entry name" value="INT_XerDC_C"/>
    <property type="match status" value="1"/>
</dbReference>
<evidence type="ECO:0000313" key="12">
    <source>
        <dbReference type="EMBL" id="KKP66519.1"/>
    </source>
</evidence>
<dbReference type="Proteomes" id="UP000034127">
    <property type="component" value="Unassembled WGS sequence"/>
</dbReference>
<evidence type="ECO:0000256" key="3">
    <source>
        <dbReference type="ARBA" id="ARBA00022618"/>
    </source>
</evidence>
<keyword evidence="3" id="KW-0132">Cell division</keyword>
<organism evidence="12 13">
    <name type="scientific">Candidatus Roizmanbacteria bacterium GW2011_GWC2_35_12</name>
    <dbReference type="NCBI Taxonomy" id="1618485"/>
    <lineage>
        <taxon>Bacteria</taxon>
        <taxon>Candidatus Roizmaniibacteriota</taxon>
    </lineage>
</organism>